<gene>
    <name evidence="4" type="ORF">CWI84_00230</name>
</gene>
<name>A0A432ZTR3_9GAMM</name>
<feature type="chain" id="PRO_5019217186" evidence="2">
    <location>
        <begin position="20"/>
        <end position="200"/>
    </location>
</feature>
<dbReference type="OrthoDB" id="7059177at2"/>
<dbReference type="Proteomes" id="UP000287996">
    <property type="component" value="Unassembled WGS sequence"/>
</dbReference>
<dbReference type="InterPro" id="IPR011250">
    <property type="entry name" value="OMP/PagP_B-barrel"/>
</dbReference>
<evidence type="ECO:0000313" key="5">
    <source>
        <dbReference type="Proteomes" id="UP000287996"/>
    </source>
</evidence>
<dbReference type="Gene3D" id="2.40.160.20">
    <property type="match status" value="1"/>
</dbReference>
<reference evidence="4 5" key="1">
    <citation type="journal article" date="2011" name="Front. Microbiol.">
        <title>Genomic signatures of strain selection and enhancement in Bacillus atrophaeus var. globigii, a historical biowarfare simulant.</title>
        <authorList>
            <person name="Gibbons H.S."/>
            <person name="Broomall S.M."/>
            <person name="McNew L.A."/>
            <person name="Daligault H."/>
            <person name="Chapman C."/>
            <person name="Bruce D."/>
            <person name="Karavis M."/>
            <person name="Krepps M."/>
            <person name="McGregor P.A."/>
            <person name="Hong C."/>
            <person name="Park K.H."/>
            <person name="Akmal A."/>
            <person name="Feldman A."/>
            <person name="Lin J.S."/>
            <person name="Chang W.E."/>
            <person name="Higgs B.W."/>
            <person name="Demirev P."/>
            <person name="Lindquist J."/>
            <person name="Liem A."/>
            <person name="Fochler E."/>
            <person name="Read T.D."/>
            <person name="Tapia R."/>
            <person name="Johnson S."/>
            <person name="Bishop-Lilly K.A."/>
            <person name="Detter C."/>
            <person name="Han C."/>
            <person name="Sozhamannan S."/>
            <person name="Rosenzweig C.N."/>
            <person name="Skowronski E.W."/>
        </authorList>
    </citation>
    <scope>NUCLEOTIDE SEQUENCE [LARGE SCALE GENOMIC DNA]</scope>
    <source>
        <strain evidence="4 5">CC-PW-9</strain>
    </source>
</reference>
<evidence type="ECO:0000256" key="2">
    <source>
        <dbReference type="SAM" id="SignalP"/>
    </source>
</evidence>
<dbReference type="EMBL" id="PIQH01000001">
    <property type="protein sequence ID" value="RUO81232.1"/>
    <property type="molecule type" value="Genomic_DNA"/>
</dbReference>
<evidence type="ECO:0000259" key="3">
    <source>
        <dbReference type="Pfam" id="PF13505"/>
    </source>
</evidence>
<organism evidence="4 5">
    <name type="scientific">Idiomarina tyrosinivorans</name>
    <dbReference type="NCBI Taxonomy" id="1445662"/>
    <lineage>
        <taxon>Bacteria</taxon>
        <taxon>Pseudomonadati</taxon>
        <taxon>Pseudomonadota</taxon>
        <taxon>Gammaproteobacteria</taxon>
        <taxon>Alteromonadales</taxon>
        <taxon>Idiomarinaceae</taxon>
        <taxon>Idiomarina</taxon>
    </lineage>
</organism>
<dbReference type="Pfam" id="PF13505">
    <property type="entry name" value="OMP_b-brl"/>
    <property type="match status" value="1"/>
</dbReference>
<evidence type="ECO:0000256" key="1">
    <source>
        <dbReference type="ARBA" id="ARBA00022729"/>
    </source>
</evidence>
<evidence type="ECO:0000313" key="4">
    <source>
        <dbReference type="EMBL" id="RUO81232.1"/>
    </source>
</evidence>
<sequence length="200" mass="21486">MKKSMIALSLMLASGAAAAQSPDWNKVDVTYLDTELSAGGSDASFNGFGVNGSFSFSDHWIAFGNYKTVDKNVNDANLQLDMLSASIGYYHSVTDNTDIFATVSAERLDVSGSSGDLSSSEAENGAGAGIGFRTMLTPSFELGGKVDYLNIDSDNVFRTQVKAFYYFTKHVAIGVGYEMYRPNGVALDIDTLSASFRYAF</sequence>
<protein>
    <submittedName>
        <fullName evidence="4">Porin</fullName>
    </submittedName>
</protein>
<proteinExistence type="predicted"/>
<keyword evidence="1 2" id="KW-0732">Signal</keyword>
<comment type="caution">
    <text evidence="4">The sequence shown here is derived from an EMBL/GenBank/DDBJ whole genome shotgun (WGS) entry which is preliminary data.</text>
</comment>
<dbReference type="InterPro" id="IPR027385">
    <property type="entry name" value="Beta-barrel_OMP"/>
</dbReference>
<keyword evidence="5" id="KW-1185">Reference proteome</keyword>
<feature type="domain" description="Outer membrane protein beta-barrel" evidence="3">
    <location>
        <begin position="6"/>
        <end position="177"/>
    </location>
</feature>
<feature type="signal peptide" evidence="2">
    <location>
        <begin position="1"/>
        <end position="19"/>
    </location>
</feature>
<dbReference type="RefSeq" id="WP_126840579.1">
    <property type="nucleotide sequence ID" value="NZ_PIQH01000001.1"/>
</dbReference>
<dbReference type="AlphaFoldDB" id="A0A432ZTR3"/>
<dbReference type="SUPFAM" id="SSF56925">
    <property type="entry name" value="OMPA-like"/>
    <property type="match status" value="1"/>
</dbReference>
<accession>A0A432ZTR3</accession>